<keyword evidence="5" id="KW-0136">Cellulose degradation</keyword>
<dbReference type="Pfam" id="PF00759">
    <property type="entry name" value="Glyco_hydro_9"/>
    <property type="match status" value="1"/>
</dbReference>
<dbReference type="EMBL" id="ML769385">
    <property type="protein sequence ID" value="KAE9410328.1"/>
    <property type="molecule type" value="Genomic_DNA"/>
</dbReference>
<keyword evidence="4 11" id="KW-0378">Hydrolase</keyword>
<organism evidence="11 12">
    <name type="scientific">Gymnopus androsaceus JB14</name>
    <dbReference type="NCBI Taxonomy" id="1447944"/>
    <lineage>
        <taxon>Eukaryota</taxon>
        <taxon>Fungi</taxon>
        <taxon>Dikarya</taxon>
        <taxon>Basidiomycota</taxon>
        <taxon>Agaricomycotina</taxon>
        <taxon>Agaricomycetes</taxon>
        <taxon>Agaricomycetidae</taxon>
        <taxon>Agaricales</taxon>
        <taxon>Marasmiineae</taxon>
        <taxon>Omphalotaceae</taxon>
        <taxon>Gymnopus</taxon>
    </lineage>
</organism>
<feature type="non-terminal residue" evidence="11">
    <location>
        <position position="1"/>
    </location>
</feature>
<sequence>LALASRIYAQLSLPSPAWLPPNASAGAISTSGSNTSVPNEQWSTLLGELLYAYEAQRSGKLPDTNRVSWRNDSALSDGSDVGLDLTGGYYDAGDYIKVGFPLSFTLSSICWGAIDFGKGYDLTNQTAYLDSMLRWGLDWLIKTHPSNDTLYVAVGNTDIDDDYWGGDQDIPGPRPSYQINDTSPGTDAAAGISAAFAACSYLYYGGSLSPVSIGKSNVNSTAPASLQNTTYAATLLSHATELYSFAVNASGGMALYQDSVPEVAESYPSGGYGDELVYAGLWLSLAVNASQSANTNSSNSTANISSLSPQQYYSLAESYYGQFKLSGQNPVFNWDDKTAGTYILFAQMASLGYEGASNFSQWQNEAERYLDAVIDPASSGGDAYLTKGGLLFYPGDSNDATLNPSLNAAMLLTRYVAAGLSSSNDKAQNYLSFAQSQLDYTLGKNPMFVPYVVGLHPNSPINPQSAMSSGGDDINQVDTSPPLSQGNTYVLYGGVVGGPDQYDRFFDIRSDWVETEVGMDYMAPLLTLTAMHIITDNSDPYYTQVQVGAYNTVKPKGQPCDDAISAGCARHHLSTGGEIALGVVLGVTGFVVLGLLGMWLRAIRRRRGSMKS</sequence>
<dbReference type="InterPro" id="IPR012341">
    <property type="entry name" value="6hp_glycosidase-like_sf"/>
</dbReference>
<evidence type="ECO:0000256" key="3">
    <source>
        <dbReference type="ARBA" id="ARBA00012601"/>
    </source>
</evidence>
<protein>
    <recommendedName>
        <fullName evidence="3">cellulase</fullName>
        <ecNumber evidence="3">3.2.1.4</ecNumber>
    </recommendedName>
</protein>
<keyword evidence="9" id="KW-0812">Transmembrane</keyword>
<keyword evidence="9" id="KW-0472">Membrane</keyword>
<evidence type="ECO:0000256" key="2">
    <source>
        <dbReference type="ARBA" id="ARBA00007072"/>
    </source>
</evidence>
<comment type="similarity">
    <text evidence="2">Belongs to the glycosyl hydrolase 9 (cellulase E) family.</text>
</comment>
<proteinExistence type="inferred from homology"/>
<dbReference type="InterPro" id="IPR001701">
    <property type="entry name" value="Glyco_hydro_9"/>
</dbReference>
<evidence type="ECO:0000256" key="5">
    <source>
        <dbReference type="ARBA" id="ARBA00023001"/>
    </source>
</evidence>
<dbReference type="EC" id="3.2.1.4" evidence="3"/>
<keyword evidence="12" id="KW-1185">Reference proteome</keyword>
<dbReference type="OrthoDB" id="10257085at2759"/>
<evidence type="ECO:0000256" key="4">
    <source>
        <dbReference type="ARBA" id="ARBA00022801"/>
    </source>
</evidence>
<evidence type="ECO:0000256" key="6">
    <source>
        <dbReference type="ARBA" id="ARBA00023277"/>
    </source>
</evidence>
<dbReference type="SUPFAM" id="SSF48208">
    <property type="entry name" value="Six-hairpin glycosidases"/>
    <property type="match status" value="1"/>
</dbReference>
<comment type="catalytic activity">
    <reaction evidence="1">
        <text>Endohydrolysis of (1-&gt;4)-beta-D-glucosidic linkages in cellulose, lichenin and cereal beta-D-glucans.</text>
        <dbReference type="EC" id="3.2.1.4"/>
    </reaction>
</comment>
<evidence type="ECO:0000313" key="11">
    <source>
        <dbReference type="EMBL" id="KAE9410328.1"/>
    </source>
</evidence>
<keyword evidence="6" id="KW-0119">Carbohydrate metabolism</keyword>
<dbReference type="GO" id="GO:0008810">
    <property type="term" value="F:cellulase activity"/>
    <property type="evidence" value="ECO:0007669"/>
    <property type="project" value="UniProtKB-EC"/>
</dbReference>
<feature type="domain" description="Glycoside hydrolase family 9" evidence="10">
    <location>
        <begin position="44"/>
        <end position="528"/>
    </location>
</feature>
<keyword evidence="9" id="KW-1133">Transmembrane helix</keyword>
<accession>A0A6A4IMR8</accession>
<dbReference type="AlphaFoldDB" id="A0A6A4IMR8"/>
<dbReference type="Proteomes" id="UP000799118">
    <property type="component" value="Unassembled WGS sequence"/>
</dbReference>
<feature type="transmembrane region" description="Helical" evidence="9">
    <location>
        <begin position="579"/>
        <end position="600"/>
    </location>
</feature>
<evidence type="ECO:0000313" key="12">
    <source>
        <dbReference type="Proteomes" id="UP000799118"/>
    </source>
</evidence>
<evidence type="ECO:0000259" key="10">
    <source>
        <dbReference type="Pfam" id="PF00759"/>
    </source>
</evidence>
<dbReference type="Gene3D" id="1.50.10.10">
    <property type="match status" value="1"/>
</dbReference>
<dbReference type="PANTHER" id="PTHR22298">
    <property type="entry name" value="ENDO-1,4-BETA-GLUCANASE"/>
    <property type="match status" value="1"/>
</dbReference>
<reference evidence="11" key="1">
    <citation type="journal article" date="2019" name="Environ. Microbiol.">
        <title>Fungal ecological strategies reflected in gene transcription - a case study of two litter decomposers.</title>
        <authorList>
            <person name="Barbi F."/>
            <person name="Kohler A."/>
            <person name="Barry K."/>
            <person name="Baskaran P."/>
            <person name="Daum C."/>
            <person name="Fauchery L."/>
            <person name="Ihrmark K."/>
            <person name="Kuo A."/>
            <person name="LaButti K."/>
            <person name="Lipzen A."/>
            <person name="Morin E."/>
            <person name="Grigoriev I.V."/>
            <person name="Henrissat B."/>
            <person name="Lindahl B."/>
            <person name="Martin F."/>
        </authorList>
    </citation>
    <scope>NUCLEOTIDE SEQUENCE</scope>
    <source>
        <strain evidence="11">JB14</strain>
    </source>
</reference>
<dbReference type="InterPro" id="IPR008928">
    <property type="entry name" value="6-hairpin_glycosidase_sf"/>
</dbReference>
<gene>
    <name evidence="11" type="ORF">BT96DRAFT_805781</name>
</gene>
<evidence type="ECO:0000256" key="8">
    <source>
        <dbReference type="ARBA" id="ARBA00023326"/>
    </source>
</evidence>
<evidence type="ECO:0000256" key="7">
    <source>
        <dbReference type="ARBA" id="ARBA00023295"/>
    </source>
</evidence>
<evidence type="ECO:0000256" key="9">
    <source>
        <dbReference type="SAM" id="Phobius"/>
    </source>
</evidence>
<keyword evidence="7" id="KW-0326">Glycosidase</keyword>
<evidence type="ECO:0000256" key="1">
    <source>
        <dbReference type="ARBA" id="ARBA00000966"/>
    </source>
</evidence>
<keyword evidence="8" id="KW-0624">Polysaccharide degradation</keyword>
<dbReference type="GO" id="GO:0030245">
    <property type="term" value="P:cellulose catabolic process"/>
    <property type="evidence" value="ECO:0007669"/>
    <property type="project" value="UniProtKB-KW"/>
</dbReference>
<name>A0A6A4IMR8_9AGAR</name>